<reference evidence="2" key="1">
    <citation type="journal article" date="2021" name="PeerJ">
        <title>Extensive microbial diversity within the chicken gut microbiome revealed by metagenomics and culture.</title>
        <authorList>
            <person name="Gilroy R."/>
            <person name="Ravi A."/>
            <person name="Getino M."/>
            <person name="Pursley I."/>
            <person name="Horton D.L."/>
            <person name="Alikhan N.F."/>
            <person name="Baker D."/>
            <person name="Gharbi K."/>
            <person name="Hall N."/>
            <person name="Watson M."/>
            <person name="Adriaenssens E.M."/>
            <person name="Foster-Nyarko E."/>
            <person name="Jarju S."/>
            <person name="Secka A."/>
            <person name="Antonio M."/>
            <person name="Oren A."/>
            <person name="Chaudhuri R.R."/>
            <person name="La Ragione R."/>
            <person name="Hildebrand F."/>
            <person name="Pallen M.J."/>
        </authorList>
    </citation>
    <scope>NUCLEOTIDE SEQUENCE</scope>
    <source>
        <strain evidence="2">6019</strain>
    </source>
</reference>
<dbReference type="AlphaFoldDB" id="A0A921DXJ4"/>
<sequence length="175" mass="20828">MSLRIAKLKDLSRILQIKEAVIPYMHKNGNMQWDESYPNKEVFEQDIKEETLYIYERDDKIIAFIVVDDNHPYPYDDIPWELPMENAAAMHRFAVDPEYFGKGIAKIMMEEIEELLIEDGYQGIHTDTSLENTHMQTQFSKNDFEYKGHLNLDENTDEWYVAYEKVFEQEESTDQ</sequence>
<dbReference type="GO" id="GO:0016747">
    <property type="term" value="F:acyltransferase activity, transferring groups other than amino-acyl groups"/>
    <property type="evidence" value="ECO:0007669"/>
    <property type="project" value="InterPro"/>
</dbReference>
<comment type="caution">
    <text evidence="2">The sequence shown here is derived from an EMBL/GenBank/DDBJ whole genome shotgun (WGS) entry which is preliminary data.</text>
</comment>
<organism evidence="2 3">
    <name type="scientific">Aliicoccus persicus</name>
    <dbReference type="NCBI Taxonomy" id="930138"/>
    <lineage>
        <taxon>Bacteria</taxon>
        <taxon>Bacillati</taxon>
        <taxon>Bacillota</taxon>
        <taxon>Bacilli</taxon>
        <taxon>Bacillales</taxon>
        <taxon>Staphylococcaceae</taxon>
        <taxon>Aliicoccus</taxon>
    </lineage>
</organism>
<evidence type="ECO:0000313" key="2">
    <source>
        <dbReference type="EMBL" id="HJE20042.1"/>
    </source>
</evidence>
<dbReference type="CDD" id="cd04301">
    <property type="entry name" value="NAT_SF"/>
    <property type="match status" value="1"/>
</dbReference>
<name>A0A921DXJ4_9STAP</name>
<feature type="domain" description="N-acetyltransferase" evidence="1">
    <location>
        <begin position="1"/>
        <end position="170"/>
    </location>
</feature>
<accession>A0A921DXJ4</accession>
<dbReference type="Proteomes" id="UP000763505">
    <property type="component" value="Unassembled WGS sequence"/>
</dbReference>
<dbReference type="PROSITE" id="PS51186">
    <property type="entry name" value="GNAT"/>
    <property type="match status" value="1"/>
</dbReference>
<gene>
    <name evidence="2" type="ORF">K8V35_06795</name>
</gene>
<dbReference type="Gene3D" id="3.40.630.30">
    <property type="match status" value="1"/>
</dbReference>
<proteinExistence type="predicted"/>
<dbReference type="Pfam" id="PF00583">
    <property type="entry name" value="Acetyltransf_1"/>
    <property type="match status" value="1"/>
</dbReference>
<evidence type="ECO:0000259" key="1">
    <source>
        <dbReference type="PROSITE" id="PS51186"/>
    </source>
</evidence>
<dbReference type="EMBL" id="DYYI01000073">
    <property type="protein sequence ID" value="HJE20042.1"/>
    <property type="molecule type" value="Genomic_DNA"/>
</dbReference>
<evidence type="ECO:0000313" key="3">
    <source>
        <dbReference type="Proteomes" id="UP000763505"/>
    </source>
</evidence>
<dbReference type="InterPro" id="IPR016181">
    <property type="entry name" value="Acyl_CoA_acyltransferase"/>
</dbReference>
<reference evidence="2" key="2">
    <citation type="submission" date="2021-09" db="EMBL/GenBank/DDBJ databases">
        <authorList>
            <person name="Gilroy R."/>
        </authorList>
    </citation>
    <scope>NUCLEOTIDE SEQUENCE</scope>
    <source>
        <strain evidence="2">6019</strain>
    </source>
</reference>
<dbReference type="InterPro" id="IPR000182">
    <property type="entry name" value="GNAT_dom"/>
</dbReference>
<dbReference type="SUPFAM" id="SSF55729">
    <property type="entry name" value="Acyl-CoA N-acyltransferases (Nat)"/>
    <property type="match status" value="1"/>
</dbReference>
<protein>
    <submittedName>
        <fullName evidence="2">GNAT family N-acetyltransferase</fullName>
    </submittedName>
</protein>